<dbReference type="RefSeq" id="WP_082902516.1">
    <property type="nucleotide sequence ID" value="NZ_JAUHTC010000094.1"/>
</dbReference>
<keyword evidence="5 7" id="KW-1133">Transmembrane helix</keyword>
<evidence type="ECO:0000256" key="2">
    <source>
        <dbReference type="ARBA" id="ARBA00022448"/>
    </source>
</evidence>
<dbReference type="PANTHER" id="PTHR30151">
    <property type="entry name" value="ALKANE SULFONATE ABC TRANSPORTER-RELATED, MEMBRANE SUBUNIT"/>
    <property type="match status" value="1"/>
</dbReference>
<dbReference type="InterPro" id="IPR000515">
    <property type="entry name" value="MetI-like"/>
</dbReference>
<evidence type="ECO:0000256" key="4">
    <source>
        <dbReference type="ARBA" id="ARBA00022692"/>
    </source>
</evidence>
<keyword evidence="4 7" id="KW-0812">Transmembrane</keyword>
<feature type="transmembrane region" description="Helical" evidence="7">
    <location>
        <begin position="81"/>
        <end position="102"/>
    </location>
</feature>
<evidence type="ECO:0000259" key="8">
    <source>
        <dbReference type="PROSITE" id="PS50928"/>
    </source>
</evidence>
<organism evidence="9 10">
    <name type="scientific">Mycolicibacterium austroafricanum</name>
    <name type="common">Mycobacterium austroafricanum</name>
    <dbReference type="NCBI Taxonomy" id="39687"/>
    <lineage>
        <taxon>Bacteria</taxon>
        <taxon>Bacillati</taxon>
        <taxon>Actinomycetota</taxon>
        <taxon>Actinomycetes</taxon>
        <taxon>Mycobacteriales</taxon>
        <taxon>Mycobacteriaceae</taxon>
        <taxon>Mycolicibacterium</taxon>
    </lineage>
</organism>
<dbReference type="CDD" id="cd06261">
    <property type="entry name" value="TM_PBP2"/>
    <property type="match status" value="1"/>
</dbReference>
<comment type="similarity">
    <text evidence="7">Belongs to the binding-protein-dependent transport system permease family.</text>
</comment>
<dbReference type="PANTHER" id="PTHR30151:SF16">
    <property type="entry name" value="ABC TRANSPORTER PERMEASE PROTEIN"/>
    <property type="match status" value="1"/>
</dbReference>
<reference evidence="9" key="1">
    <citation type="submission" date="2023-07" db="EMBL/GenBank/DDBJ databases">
        <title>Degradation of tert-butanol by M. austroafricanum TBA100.</title>
        <authorList>
            <person name="Helbich S."/>
            <person name="Vainshtein Y."/>
        </authorList>
    </citation>
    <scope>NUCLEOTIDE SEQUENCE</scope>
    <source>
        <strain evidence="9">TBA100</strain>
    </source>
</reference>
<comment type="caution">
    <text evidence="9">The sequence shown here is derived from an EMBL/GenBank/DDBJ whole genome shotgun (WGS) entry which is preliminary data.</text>
</comment>
<dbReference type="PROSITE" id="PS50928">
    <property type="entry name" value="ABC_TM1"/>
    <property type="match status" value="1"/>
</dbReference>
<dbReference type="SUPFAM" id="SSF161098">
    <property type="entry name" value="MetI-like"/>
    <property type="match status" value="1"/>
</dbReference>
<evidence type="ECO:0000256" key="7">
    <source>
        <dbReference type="RuleBase" id="RU363032"/>
    </source>
</evidence>
<evidence type="ECO:0000313" key="10">
    <source>
        <dbReference type="Proteomes" id="UP001172687"/>
    </source>
</evidence>
<keyword evidence="2 7" id="KW-0813">Transport</keyword>
<keyword evidence="3" id="KW-1003">Cell membrane</keyword>
<dbReference type="Pfam" id="PF00528">
    <property type="entry name" value="BPD_transp_1"/>
    <property type="match status" value="1"/>
</dbReference>
<keyword evidence="6 7" id="KW-0472">Membrane</keyword>
<comment type="subcellular location">
    <subcellularLocation>
        <location evidence="1 7">Cell membrane</location>
        <topology evidence="1 7">Multi-pass membrane protein</topology>
    </subcellularLocation>
</comment>
<accession>A0ABT8HM39</accession>
<evidence type="ECO:0000256" key="3">
    <source>
        <dbReference type="ARBA" id="ARBA00022475"/>
    </source>
</evidence>
<dbReference type="Proteomes" id="UP001172687">
    <property type="component" value="Unassembled WGS sequence"/>
</dbReference>
<evidence type="ECO:0000256" key="6">
    <source>
        <dbReference type="ARBA" id="ARBA00023136"/>
    </source>
</evidence>
<sequence length="276" mass="29133">MISIKPTERTQARFGAQSAGARAAGAKITLICGFLLAWQIYAAVGGVDSLVFASPVQVLEAIWNGLLTGSLVDATLGTFRFLAIGLGVGVTAAVIMTILATWSKWCEYALSLATSTLTPLPAIAILPLVILWFGIGPLALSIVIANSVVWPVALNISAGFRSVNPTMVMVGNVLGLNKFRLARDILLPAALPYTFTGLKTGWAFAWRTLIGAELVFGASGQGGGLGFYINNASMFMRVDEVFAGLVTIAITGVLVEALFKVLERRTLVRWGMSAPA</sequence>
<evidence type="ECO:0000256" key="1">
    <source>
        <dbReference type="ARBA" id="ARBA00004651"/>
    </source>
</evidence>
<feature type="domain" description="ABC transmembrane type-1" evidence="8">
    <location>
        <begin position="67"/>
        <end position="263"/>
    </location>
</feature>
<dbReference type="Gene3D" id="1.10.3720.10">
    <property type="entry name" value="MetI-like"/>
    <property type="match status" value="1"/>
</dbReference>
<keyword evidence="10" id="KW-1185">Reference proteome</keyword>
<feature type="transmembrane region" description="Helical" evidence="7">
    <location>
        <begin position="109"/>
        <end position="133"/>
    </location>
</feature>
<feature type="transmembrane region" description="Helical" evidence="7">
    <location>
        <begin position="241"/>
        <end position="262"/>
    </location>
</feature>
<feature type="transmembrane region" description="Helical" evidence="7">
    <location>
        <begin position="209"/>
        <end position="229"/>
    </location>
</feature>
<proteinExistence type="inferred from homology"/>
<feature type="transmembrane region" description="Helical" evidence="7">
    <location>
        <begin position="139"/>
        <end position="160"/>
    </location>
</feature>
<evidence type="ECO:0000313" key="9">
    <source>
        <dbReference type="EMBL" id="MDN4521827.1"/>
    </source>
</evidence>
<gene>
    <name evidence="9" type="ORF">QYF68_28975</name>
</gene>
<evidence type="ECO:0000256" key="5">
    <source>
        <dbReference type="ARBA" id="ARBA00022989"/>
    </source>
</evidence>
<protein>
    <submittedName>
        <fullName evidence="9">ABC transporter permease</fullName>
    </submittedName>
</protein>
<dbReference type="InterPro" id="IPR035906">
    <property type="entry name" value="MetI-like_sf"/>
</dbReference>
<name>A0ABT8HM39_MYCAO</name>
<feature type="transmembrane region" description="Helical" evidence="7">
    <location>
        <begin position="21"/>
        <end position="41"/>
    </location>
</feature>
<dbReference type="EMBL" id="JAUHTC010000094">
    <property type="protein sequence ID" value="MDN4521827.1"/>
    <property type="molecule type" value="Genomic_DNA"/>
</dbReference>